<gene>
    <name evidence="1" type="ORF">BGE01nite_49370</name>
</gene>
<dbReference type="CDD" id="cd16364">
    <property type="entry name" value="T3SC_I-like"/>
    <property type="match status" value="1"/>
</dbReference>
<dbReference type="SUPFAM" id="SSF69635">
    <property type="entry name" value="Type III secretory system chaperone-like"/>
    <property type="match status" value="1"/>
</dbReference>
<accession>A0A512MG17</accession>
<sequence>MSTTPDDVKQIQEALTGLGGAIGIPELAWDEQGCCALQFDGLTVNLEHAGDEAQIYAMCRVGQAPGHEGDRLAAYQKLLEHNCFFRGTGGGVLGVDGPEGGIIFSHKIPAGGLDGERLTAFIEGYLNIAEKIHAELAPGGADAEGAARHEGHDPALMALRV</sequence>
<dbReference type="OrthoDB" id="5455207at2"/>
<dbReference type="AlphaFoldDB" id="A0A512MG17"/>
<dbReference type="InterPro" id="IPR010261">
    <property type="entry name" value="Tir_chaperone"/>
</dbReference>
<proteinExistence type="predicted"/>
<organism evidence="1 2">
    <name type="scientific">Brevifollis gellanilyticus</name>
    <dbReference type="NCBI Taxonomy" id="748831"/>
    <lineage>
        <taxon>Bacteria</taxon>
        <taxon>Pseudomonadati</taxon>
        <taxon>Verrucomicrobiota</taxon>
        <taxon>Verrucomicrobiia</taxon>
        <taxon>Verrucomicrobiales</taxon>
        <taxon>Verrucomicrobiaceae</taxon>
    </lineage>
</organism>
<protein>
    <recommendedName>
        <fullName evidence="3">Type III secretion system chaperone</fullName>
    </recommendedName>
</protein>
<evidence type="ECO:0000313" key="2">
    <source>
        <dbReference type="Proteomes" id="UP000321577"/>
    </source>
</evidence>
<comment type="caution">
    <text evidence="1">The sequence shown here is derived from an EMBL/GenBank/DDBJ whole genome shotgun (WGS) entry which is preliminary data.</text>
</comment>
<reference evidence="1 2" key="1">
    <citation type="submission" date="2019-07" db="EMBL/GenBank/DDBJ databases">
        <title>Whole genome shotgun sequence of Brevifollis gellanilyticus NBRC 108608.</title>
        <authorList>
            <person name="Hosoyama A."/>
            <person name="Uohara A."/>
            <person name="Ohji S."/>
            <person name="Ichikawa N."/>
        </authorList>
    </citation>
    <scope>NUCLEOTIDE SEQUENCE [LARGE SCALE GENOMIC DNA]</scope>
    <source>
        <strain evidence="1 2">NBRC 108608</strain>
    </source>
</reference>
<dbReference type="Proteomes" id="UP000321577">
    <property type="component" value="Unassembled WGS sequence"/>
</dbReference>
<evidence type="ECO:0000313" key="1">
    <source>
        <dbReference type="EMBL" id="GEP45646.1"/>
    </source>
</evidence>
<dbReference type="RefSeq" id="WP_146854735.1">
    <property type="nucleotide sequence ID" value="NZ_BKAG01000055.1"/>
</dbReference>
<dbReference type="Pfam" id="PF05932">
    <property type="entry name" value="CesT"/>
    <property type="match status" value="1"/>
</dbReference>
<dbReference type="Gene3D" id="3.30.1460.10">
    <property type="match status" value="1"/>
</dbReference>
<dbReference type="EMBL" id="BKAG01000055">
    <property type="protein sequence ID" value="GEP45646.1"/>
    <property type="molecule type" value="Genomic_DNA"/>
</dbReference>
<dbReference type="GO" id="GO:0030254">
    <property type="term" value="P:protein secretion by the type III secretion system"/>
    <property type="evidence" value="ECO:0007669"/>
    <property type="project" value="InterPro"/>
</dbReference>
<keyword evidence="2" id="KW-1185">Reference proteome</keyword>
<evidence type="ECO:0008006" key="3">
    <source>
        <dbReference type="Google" id="ProtNLM"/>
    </source>
</evidence>
<name>A0A512MG17_9BACT</name>